<organism evidence="1 2">
    <name type="scientific">Candidatus Phycosocius bacilliformis</name>
    <dbReference type="NCBI Taxonomy" id="1445552"/>
    <lineage>
        <taxon>Bacteria</taxon>
        <taxon>Pseudomonadati</taxon>
        <taxon>Pseudomonadota</taxon>
        <taxon>Alphaproteobacteria</taxon>
        <taxon>Caulobacterales</taxon>
        <taxon>Caulobacterales incertae sedis</taxon>
        <taxon>Candidatus Phycosocius</taxon>
    </lineage>
</organism>
<gene>
    <name evidence="1" type="ORF">PbB2_02337</name>
</gene>
<dbReference type="EMBL" id="BFBR01000007">
    <property type="protein sequence ID" value="GBF58649.1"/>
    <property type="molecule type" value="Genomic_DNA"/>
</dbReference>
<sequence>MLISLAFMITTALSTPQAISEPTASNTAAETQPLPFSQRPNARVMMSRSIRNFDVRREDGSDRIIYLEAARNNWLRGELLCRGIGDPRDAHSLEIGDHTTGLSVNSTLIFRALSHETSVCTLASLVAITPEEAMERKLIRAPKPKKD</sequence>
<evidence type="ECO:0000313" key="1">
    <source>
        <dbReference type="EMBL" id="GBF58649.1"/>
    </source>
</evidence>
<evidence type="ECO:0000313" key="2">
    <source>
        <dbReference type="Proteomes" id="UP000245086"/>
    </source>
</evidence>
<dbReference type="RefSeq" id="WP_108985509.1">
    <property type="nucleotide sequence ID" value="NZ_BFBR01000007.1"/>
</dbReference>
<reference evidence="1 2" key="1">
    <citation type="journal article" date="2018" name="Genome Announc.">
        <title>Draft Genome Sequence of "Candidatus Phycosocius bacilliformis," an Alphaproteobacterial Ectosymbiont of the Hydrocarbon-Producing Green Alga Botryococcus braunii.</title>
        <authorList>
            <person name="Tanabe Y."/>
            <person name="Yamaguchi H."/>
            <person name="Watanabe M.M."/>
        </authorList>
    </citation>
    <scope>NUCLEOTIDE SEQUENCE [LARGE SCALE GENOMIC DNA]</scope>
    <source>
        <strain evidence="1 2">BOTRYCO-2</strain>
    </source>
</reference>
<dbReference type="Proteomes" id="UP000245086">
    <property type="component" value="Unassembled WGS sequence"/>
</dbReference>
<comment type="caution">
    <text evidence="1">The sequence shown here is derived from an EMBL/GenBank/DDBJ whole genome shotgun (WGS) entry which is preliminary data.</text>
</comment>
<protein>
    <submittedName>
        <fullName evidence="1">Uncharacterized protein</fullName>
    </submittedName>
</protein>
<dbReference type="OrthoDB" id="9860004at2"/>
<name>A0A2P2EC62_9PROT</name>
<keyword evidence="2" id="KW-1185">Reference proteome</keyword>
<proteinExistence type="predicted"/>
<dbReference type="AlphaFoldDB" id="A0A2P2EC62"/>
<accession>A0A2P2EC62</accession>